<dbReference type="PANTHER" id="PTHR35037:SF3">
    <property type="entry name" value="C-TERMINAL REGION OF AIDA-LIKE PROTEIN"/>
    <property type="match status" value="1"/>
</dbReference>
<protein>
    <submittedName>
        <fullName evidence="4">Autotransporter domain-containing protein</fullName>
    </submittedName>
</protein>
<dbReference type="Pfam" id="PF03797">
    <property type="entry name" value="Autotransporter"/>
    <property type="match status" value="1"/>
</dbReference>
<sequence length="1316" mass="127495">MPALGLCLLAGSPSAFAQVTGAGDINPSVPAPPLPTWSLGSTDLVIGVTGAGTLTIEQGGRVEAASMFVGSGGAGTLNLLGDAASGRGVLEVNAIAINPTGTFNLNGGILRARINTSSFFDSVGVQTIGANGAFFDSNGNNIGISASFDGTGGLTKLGAGTLTLSGTNSYSGGTTISGGKLSVSSDANLGAASGGLTLDGGVLLVTGSFSSSRSVTLGSASGGIEVAGGQYFTHNGTISGSGDLTKSGAGTLILAGTSTYSGATTVSAGTLLISRSTAMSAASDYTIAAGALLDVNDALGTVTAGSIAGAGQIRIESDSTLETGSTNASTTVSGMIYDAGSLRKVGSGTLTLTEENTYSGGTTIAGGAISISKESNLGSTPGALTLDGGVLQVTGTTLHELTRNIVLGSAGGGFDIADAGNTFTVTQSLSGTGSLTKAGAGTLVLTGTNSYTGDTVVQAGRLVGDNASSFSSDSNVTVSAGATLAVSGGIFATVGSLSGAGGVEIASGSVLIMGSTDQSRTFAGGFSGDGALGFTGAGTQIYTGTGTLGGGFTSCVCATGQFVVRGGSLTFGDDVRVQGGTLLVDQGGHLDNGSGTLLVASKLTVDGAGSAVSTGITLVQSFAGTTSLTVSGGASLIGSGGASLIGFGGSAEALVTGSGSQWVVGGGGLSIAPGATTATSVTVAEGGELRIASGDLQIAALGRLNIGNGGRAGSINVVSGAIVNDGAIVANFTDSYSYSGAIDGSGSLTKMGAGTLTLSGMNGYSGATLVSGGKLVVNGSITSSSGVTVAAGATIGGSGTLPSLMVNGTLAPGNSPGTMTVKGNLTLAAGSTYEAEVQGAVSDRVNVTGTAALAGTLKIIPLGGAYSFNNPYTLLSAAGGRTGTFNPVTAAGSFGAGVATTVSYTATDVQLTLTPNPLTPIVATPRLGVAAPANAYAVATAIDGAVAAGGNPSALFGIYNLPAASIPAAVNQLSGEIHTAAPAMANLASDQFLRAMLDPMAAGRLGLGAPGPGGAAFSGLLRKGGDQPAASAQLDRPVYSVWGSAFGSHGRTDGEAAVGSARRTLDDTHLATGVDIRLAPGTIAGLAVSGGKAWAALPGMLGKIDADVFQAGLYGIAQLGPVRFGAAGSYARLDNDVSRSIPVLGSSLSSSYATTAWSGRLQASFAAMSWNGLSLSPLAALQATRARSPAVIEANWAGANAGALALGKRGETSSRGELGLQLDADGRFGGVSVTGYIRAAWAHYFQRSGELTASLTSLPGAAFKVAGAKADRNSALVAAGISARLSEGVTLGLNLDGELATNNNRIGASAQFRVSF</sequence>
<evidence type="ECO:0000256" key="2">
    <source>
        <dbReference type="SAM" id="SignalP"/>
    </source>
</evidence>
<dbReference type="InterPro" id="IPR005546">
    <property type="entry name" value="Autotransporte_beta"/>
</dbReference>
<dbReference type="SUPFAM" id="SSF103515">
    <property type="entry name" value="Autotransporter"/>
    <property type="match status" value="1"/>
</dbReference>
<dbReference type="EMBL" id="CP102774">
    <property type="protein sequence ID" value="UZF89045.1"/>
    <property type="molecule type" value="Genomic_DNA"/>
</dbReference>
<feature type="domain" description="Autotransporter" evidence="3">
    <location>
        <begin position="1034"/>
        <end position="1316"/>
    </location>
</feature>
<feature type="signal peptide" evidence="2">
    <location>
        <begin position="1"/>
        <end position="17"/>
    </location>
</feature>
<feature type="chain" id="PRO_5039107967" evidence="2">
    <location>
        <begin position="18"/>
        <end position="1316"/>
    </location>
</feature>
<evidence type="ECO:0000313" key="4">
    <source>
        <dbReference type="EMBL" id="UZF89045.1"/>
    </source>
</evidence>
<dbReference type="InterPro" id="IPR013425">
    <property type="entry name" value="Autotrns_rpt"/>
</dbReference>
<organism evidence="4">
    <name type="scientific">Bosea sp. NBC_00436</name>
    <dbReference type="NCBI Taxonomy" id="2969620"/>
    <lineage>
        <taxon>Bacteria</taxon>
        <taxon>Pseudomonadati</taxon>
        <taxon>Pseudomonadota</taxon>
        <taxon>Alphaproteobacteria</taxon>
        <taxon>Hyphomicrobiales</taxon>
        <taxon>Boseaceae</taxon>
        <taxon>Bosea</taxon>
    </lineage>
</organism>
<dbReference type="NCBIfam" id="TIGR02601">
    <property type="entry name" value="autotrns_rpt"/>
    <property type="match status" value="5"/>
</dbReference>
<dbReference type="InterPro" id="IPR011050">
    <property type="entry name" value="Pectin_lyase_fold/virulence"/>
</dbReference>
<evidence type="ECO:0000259" key="3">
    <source>
        <dbReference type="PROSITE" id="PS51208"/>
    </source>
</evidence>
<reference evidence="4" key="1">
    <citation type="submission" date="2022-08" db="EMBL/GenBank/DDBJ databases">
        <title>Complete Genome Sequences of 2 Bosea sp. soil isolates.</title>
        <authorList>
            <person name="Alvarez Arevalo M."/>
            <person name="Sterndorff E.B."/>
            <person name="Faurdal D."/>
            <person name="Joergensen T.S."/>
            <person name="Weber T."/>
        </authorList>
    </citation>
    <scope>NUCLEOTIDE SEQUENCE</scope>
    <source>
        <strain evidence="4">NBC_00436</strain>
    </source>
</reference>
<dbReference type="SUPFAM" id="SSF51126">
    <property type="entry name" value="Pectin lyase-like"/>
    <property type="match status" value="2"/>
</dbReference>
<gene>
    <name evidence="4" type="ORF">NWE54_09790</name>
</gene>
<dbReference type="PROSITE" id="PS51208">
    <property type="entry name" value="AUTOTRANSPORTER"/>
    <property type="match status" value="1"/>
</dbReference>
<name>A0A9E8A7L7_9HYPH</name>
<dbReference type="PANTHER" id="PTHR35037">
    <property type="entry name" value="C-TERMINAL REGION OF AIDA-LIKE PROTEIN"/>
    <property type="match status" value="1"/>
</dbReference>
<dbReference type="Gene3D" id="2.160.20.20">
    <property type="match status" value="3"/>
</dbReference>
<dbReference type="Gene3D" id="2.40.128.130">
    <property type="entry name" value="Autotransporter beta-domain"/>
    <property type="match status" value="1"/>
</dbReference>
<evidence type="ECO:0000256" key="1">
    <source>
        <dbReference type="ARBA" id="ARBA00022729"/>
    </source>
</evidence>
<dbReference type="SMART" id="SM00869">
    <property type="entry name" value="Autotransporter"/>
    <property type="match status" value="1"/>
</dbReference>
<accession>A0A9E8A7L7</accession>
<proteinExistence type="predicted"/>
<keyword evidence="1 2" id="KW-0732">Signal</keyword>
<dbReference type="Pfam" id="PF12951">
    <property type="entry name" value="PATR"/>
    <property type="match status" value="5"/>
</dbReference>
<dbReference type="InterPro" id="IPR012332">
    <property type="entry name" value="Autotransporter_pectin_lyase_C"/>
</dbReference>
<dbReference type="InterPro" id="IPR051551">
    <property type="entry name" value="Autotransporter_adhesion"/>
</dbReference>
<dbReference type="InterPro" id="IPR036709">
    <property type="entry name" value="Autotransporte_beta_dom_sf"/>
</dbReference>